<organism evidence="1 2">
    <name type="scientific">Ktedonospora formicarum</name>
    <dbReference type="NCBI Taxonomy" id="2778364"/>
    <lineage>
        <taxon>Bacteria</taxon>
        <taxon>Bacillati</taxon>
        <taxon>Chloroflexota</taxon>
        <taxon>Ktedonobacteria</taxon>
        <taxon>Ktedonobacterales</taxon>
        <taxon>Ktedonobacteraceae</taxon>
        <taxon>Ktedonospora</taxon>
    </lineage>
</organism>
<reference evidence="1" key="1">
    <citation type="submission" date="2020-10" db="EMBL/GenBank/DDBJ databases">
        <title>Taxonomic study of unclassified bacteria belonging to the class Ktedonobacteria.</title>
        <authorList>
            <person name="Yabe S."/>
            <person name="Wang C.M."/>
            <person name="Zheng Y."/>
            <person name="Sakai Y."/>
            <person name="Cavaletti L."/>
            <person name="Monciardini P."/>
            <person name="Donadio S."/>
        </authorList>
    </citation>
    <scope>NUCLEOTIDE SEQUENCE</scope>
    <source>
        <strain evidence="1">SOSP1-1</strain>
    </source>
</reference>
<dbReference type="RefSeq" id="WP_220193767.1">
    <property type="nucleotide sequence ID" value="NZ_BNJF01000001.1"/>
</dbReference>
<protein>
    <submittedName>
        <fullName evidence="1">Uncharacterized protein</fullName>
    </submittedName>
</protein>
<sequence>MLSTTTLSSVLHSINDMQPPFIERDLNVYIDRIWQTYFSDIQPVNEVRIGYCYPWKTRLGVIRMTVDESLSFIGINSLLQMAKVPECVLVTTIAHELVHYVHGFGSPRPRICQHPHANGVVDNELEKRSLGKQLSHCNDWIDREWYPFYDNQRDAGWVSWLSARYSSRRGRGSC</sequence>
<evidence type="ECO:0000313" key="2">
    <source>
        <dbReference type="Proteomes" id="UP000612362"/>
    </source>
</evidence>
<keyword evidence="2" id="KW-1185">Reference proteome</keyword>
<comment type="caution">
    <text evidence="1">The sequence shown here is derived from an EMBL/GenBank/DDBJ whole genome shotgun (WGS) entry which is preliminary data.</text>
</comment>
<dbReference type="Proteomes" id="UP000612362">
    <property type="component" value="Unassembled WGS sequence"/>
</dbReference>
<name>A0A8J3MQ05_9CHLR</name>
<proteinExistence type="predicted"/>
<dbReference type="AlphaFoldDB" id="A0A8J3MQ05"/>
<evidence type="ECO:0000313" key="1">
    <source>
        <dbReference type="EMBL" id="GHO44367.1"/>
    </source>
</evidence>
<dbReference type="EMBL" id="BNJF01000001">
    <property type="protein sequence ID" value="GHO44367.1"/>
    <property type="molecule type" value="Genomic_DNA"/>
</dbReference>
<accession>A0A8J3MQ05</accession>
<gene>
    <name evidence="1" type="ORF">KSX_25300</name>
</gene>